<dbReference type="Proteomes" id="UP000238479">
    <property type="component" value="Chromosome 3"/>
</dbReference>
<keyword evidence="2" id="KW-1185">Reference proteome</keyword>
<dbReference type="Gramene" id="PRQ44505">
    <property type="protein sequence ID" value="PRQ44505"/>
    <property type="gene ID" value="RchiOBHm_Chr3g0480021"/>
</dbReference>
<evidence type="ECO:0000313" key="1">
    <source>
        <dbReference type="EMBL" id="PRQ44505.1"/>
    </source>
</evidence>
<organism evidence="1 2">
    <name type="scientific">Rosa chinensis</name>
    <name type="common">China rose</name>
    <dbReference type="NCBI Taxonomy" id="74649"/>
    <lineage>
        <taxon>Eukaryota</taxon>
        <taxon>Viridiplantae</taxon>
        <taxon>Streptophyta</taxon>
        <taxon>Embryophyta</taxon>
        <taxon>Tracheophyta</taxon>
        <taxon>Spermatophyta</taxon>
        <taxon>Magnoliopsida</taxon>
        <taxon>eudicotyledons</taxon>
        <taxon>Gunneridae</taxon>
        <taxon>Pentapetalae</taxon>
        <taxon>rosids</taxon>
        <taxon>fabids</taxon>
        <taxon>Rosales</taxon>
        <taxon>Rosaceae</taxon>
        <taxon>Rosoideae</taxon>
        <taxon>Rosoideae incertae sedis</taxon>
        <taxon>Rosa</taxon>
    </lineage>
</organism>
<name>A0A2P6RDL8_ROSCH</name>
<dbReference type="EMBL" id="PDCK01000041">
    <property type="protein sequence ID" value="PRQ44505.1"/>
    <property type="molecule type" value="Genomic_DNA"/>
</dbReference>
<protein>
    <submittedName>
        <fullName evidence="1">Uncharacterized protein</fullName>
    </submittedName>
</protein>
<accession>A0A2P6RDL8</accession>
<dbReference type="AlphaFoldDB" id="A0A2P6RDL8"/>
<evidence type="ECO:0000313" key="2">
    <source>
        <dbReference type="Proteomes" id="UP000238479"/>
    </source>
</evidence>
<reference evidence="1 2" key="1">
    <citation type="journal article" date="2018" name="Nat. Genet.">
        <title>The Rosa genome provides new insights in the design of modern roses.</title>
        <authorList>
            <person name="Bendahmane M."/>
        </authorList>
    </citation>
    <scope>NUCLEOTIDE SEQUENCE [LARGE SCALE GENOMIC DNA]</scope>
    <source>
        <strain evidence="2">cv. Old Blush</strain>
    </source>
</reference>
<proteinExistence type="predicted"/>
<gene>
    <name evidence="1" type="ORF">RchiOBHm_Chr3g0480021</name>
</gene>
<sequence length="45" mass="5123">MYTRKVLGVHACQVSGYDLGLDSSAICRLIHSLRCNMRDFRIPLI</sequence>
<comment type="caution">
    <text evidence="1">The sequence shown here is derived from an EMBL/GenBank/DDBJ whole genome shotgun (WGS) entry which is preliminary data.</text>
</comment>